<dbReference type="Gene3D" id="1.10.10.60">
    <property type="entry name" value="Homeodomain-like"/>
    <property type="match status" value="2"/>
</dbReference>
<dbReference type="PROSITE" id="PS50090">
    <property type="entry name" value="MYB_LIKE"/>
    <property type="match status" value="2"/>
</dbReference>
<dbReference type="GO" id="GO:0080090">
    <property type="term" value="P:regulation of primary metabolic process"/>
    <property type="evidence" value="ECO:0007669"/>
    <property type="project" value="UniProtKB-ARBA"/>
</dbReference>
<keyword evidence="3" id="KW-0805">Transcription regulation</keyword>
<evidence type="ECO:0000313" key="10">
    <source>
        <dbReference type="EMBL" id="KAK4752918.1"/>
    </source>
</evidence>
<dbReference type="PROSITE" id="PS51294">
    <property type="entry name" value="HTH_MYB"/>
    <property type="match status" value="2"/>
</dbReference>
<dbReference type="InterPro" id="IPR015495">
    <property type="entry name" value="Myb_TF_plants"/>
</dbReference>
<dbReference type="InterPro" id="IPR001005">
    <property type="entry name" value="SANT/Myb"/>
</dbReference>
<organism evidence="10 11">
    <name type="scientific">Trapa incisa</name>
    <dbReference type="NCBI Taxonomy" id="236973"/>
    <lineage>
        <taxon>Eukaryota</taxon>
        <taxon>Viridiplantae</taxon>
        <taxon>Streptophyta</taxon>
        <taxon>Embryophyta</taxon>
        <taxon>Tracheophyta</taxon>
        <taxon>Spermatophyta</taxon>
        <taxon>Magnoliopsida</taxon>
        <taxon>eudicotyledons</taxon>
        <taxon>Gunneridae</taxon>
        <taxon>Pentapetalae</taxon>
        <taxon>rosids</taxon>
        <taxon>malvids</taxon>
        <taxon>Myrtales</taxon>
        <taxon>Lythraceae</taxon>
        <taxon>Trapa</taxon>
    </lineage>
</organism>
<dbReference type="GO" id="GO:0005634">
    <property type="term" value="C:nucleus"/>
    <property type="evidence" value="ECO:0007669"/>
    <property type="project" value="UniProtKB-SubCell"/>
</dbReference>
<dbReference type="AlphaFoldDB" id="A0AAN7JXH2"/>
<accession>A0AAN7JXH2</accession>
<dbReference type="EMBL" id="JAXIOK010000016">
    <property type="protein sequence ID" value="KAK4752918.1"/>
    <property type="molecule type" value="Genomic_DNA"/>
</dbReference>
<evidence type="ECO:0000313" key="11">
    <source>
        <dbReference type="Proteomes" id="UP001345219"/>
    </source>
</evidence>
<evidence type="ECO:0000259" key="9">
    <source>
        <dbReference type="PROSITE" id="PS51294"/>
    </source>
</evidence>
<evidence type="ECO:0000256" key="5">
    <source>
        <dbReference type="ARBA" id="ARBA00023159"/>
    </source>
</evidence>
<keyword evidence="5" id="KW-0010">Activator</keyword>
<feature type="domain" description="HTH myb-type" evidence="9">
    <location>
        <begin position="4"/>
        <end position="56"/>
    </location>
</feature>
<keyword evidence="7" id="KW-0539">Nucleus</keyword>
<sequence length="237" mass="27335">MEANVGLRKGEWTEEEDASLRNCIVKYGEGKWHQVPLRAGLNRCKKNCRLRWLNYLRPNINRGPFQEDEVDLIFRLHKLLGNRWSLIAGRLPGRTPNDVKNYWNTHLKKTRLASDEKQKSIMAKVEVIKPRPRILKNFSWIVAGEPTTSTEWHQPQLVASSENETNWWENLLVDNQLAIVGEGATSGTDIRNGVVAEHQTREAVSNENWLGNDWSTDVLDYMTLNCLELLDGNMMNQ</sequence>
<evidence type="ECO:0000256" key="1">
    <source>
        <dbReference type="ARBA" id="ARBA00004123"/>
    </source>
</evidence>
<dbReference type="PANTHER" id="PTHR47999">
    <property type="entry name" value="TRANSCRIPTION FACTOR MYB8-RELATED-RELATED"/>
    <property type="match status" value="1"/>
</dbReference>
<evidence type="ECO:0000256" key="7">
    <source>
        <dbReference type="ARBA" id="ARBA00023242"/>
    </source>
</evidence>
<dbReference type="CDD" id="cd00167">
    <property type="entry name" value="SANT"/>
    <property type="match status" value="2"/>
</dbReference>
<dbReference type="Proteomes" id="UP001345219">
    <property type="component" value="Chromosome 16"/>
</dbReference>
<evidence type="ECO:0000256" key="2">
    <source>
        <dbReference type="ARBA" id="ARBA00022737"/>
    </source>
</evidence>
<evidence type="ECO:0000256" key="4">
    <source>
        <dbReference type="ARBA" id="ARBA00023125"/>
    </source>
</evidence>
<keyword evidence="4" id="KW-0238">DNA-binding</keyword>
<keyword evidence="2" id="KW-0677">Repeat</keyword>
<dbReference type="SUPFAM" id="SSF46689">
    <property type="entry name" value="Homeodomain-like"/>
    <property type="match status" value="1"/>
</dbReference>
<proteinExistence type="predicted"/>
<comment type="caution">
    <text evidence="10">The sequence shown here is derived from an EMBL/GenBank/DDBJ whole genome shotgun (WGS) entry which is preliminary data.</text>
</comment>
<name>A0AAN7JXH2_9MYRT</name>
<dbReference type="GO" id="GO:0003677">
    <property type="term" value="F:DNA binding"/>
    <property type="evidence" value="ECO:0007669"/>
    <property type="project" value="UniProtKB-KW"/>
</dbReference>
<dbReference type="InterPro" id="IPR009057">
    <property type="entry name" value="Homeodomain-like_sf"/>
</dbReference>
<evidence type="ECO:0000259" key="8">
    <source>
        <dbReference type="PROSITE" id="PS50090"/>
    </source>
</evidence>
<dbReference type="SMART" id="SM00717">
    <property type="entry name" value="SANT"/>
    <property type="match status" value="2"/>
</dbReference>
<evidence type="ECO:0000256" key="6">
    <source>
        <dbReference type="ARBA" id="ARBA00023163"/>
    </source>
</evidence>
<comment type="subcellular location">
    <subcellularLocation>
        <location evidence="1">Nucleus</location>
    </subcellularLocation>
</comment>
<dbReference type="Pfam" id="PF00249">
    <property type="entry name" value="Myb_DNA-binding"/>
    <property type="match status" value="2"/>
</dbReference>
<evidence type="ECO:0000256" key="3">
    <source>
        <dbReference type="ARBA" id="ARBA00023015"/>
    </source>
</evidence>
<protein>
    <submittedName>
        <fullName evidence="10">Uncharacterized protein</fullName>
    </submittedName>
</protein>
<dbReference type="FunFam" id="1.10.10.60:FF:000218">
    <property type="entry name" value="Myb transcription factor"/>
    <property type="match status" value="1"/>
</dbReference>
<gene>
    <name evidence="10" type="ORF">SAY87_021716</name>
</gene>
<feature type="domain" description="Myb-like" evidence="8">
    <location>
        <begin position="4"/>
        <end position="56"/>
    </location>
</feature>
<keyword evidence="6" id="KW-0804">Transcription</keyword>
<feature type="domain" description="Myb-like" evidence="8">
    <location>
        <begin position="57"/>
        <end position="107"/>
    </location>
</feature>
<dbReference type="PANTHER" id="PTHR47999:SF24">
    <property type="entry name" value="TRANSCRIPTION FACTOR MYB90"/>
    <property type="match status" value="1"/>
</dbReference>
<keyword evidence="11" id="KW-1185">Reference proteome</keyword>
<reference evidence="10 11" key="1">
    <citation type="journal article" date="2023" name="Hortic Res">
        <title>Pangenome of water caltrop reveals structural variations and asymmetric subgenome divergence after allopolyploidization.</title>
        <authorList>
            <person name="Zhang X."/>
            <person name="Chen Y."/>
            <person name="Wang L."/>
            <person name="Yuan Y."/>
            <person name="Fang M."/>
            <person name="Shi L."/>
            <person name="Lu R."/>
            <person name="Comes H.P."/>
            <person name="Ma Y."/>
            <person name="Chen Y."/>
            <person name="Huang G."/>
            <person name="Zhou Y."/>
            <person name="Zheng Z."/>
            <person name="Qiu Y."/>
        </authorList>
    </citation>
    <scope>NUCLEOTIDE SEQUENCE [LARGE SCALE GENOMIC DNA]</scope>
    <source>
        <tissue evidence="10">Roots</tissue>
    </source>
</reference>
<feature type="domain" description="HTH myb-type" evidence="9">
    <location>
        <begin position="57"/>
        <end position="111"/>
    </location>
</feature>
<dbReference type="InterPro" id="IPR017930">
    <property type="entry name" value="Myb_dom"/>
</dbReference>